<accession>A0ABR7RI09</accession>
<dbReference type="Proteomes" id="UP000626026">
    <property type="component" value="Unassembled WGS sequence"/>
</dbReference>
<reference evidence="1 2" key="1">
    <citation type="journal article" date="2013" name="Int. J. Syst. Evol. Microbiol.">
        <title>Roseomonas aerophila sp. nov., isolated from air.</title>
        <authorList>
            <person name="Kim S.J."/>
            <person name="Weon H.Y."/>
            <person name="Ahn J.H."/>
            <person name="Hong S.B."/>
            <person name="Seok S.J."/>
            <person name="Whang K.S."/>
            <person name="Kwon S.W."/>
        </authorList>
    </citation>
    <scope>NUCLEOTIDE SEQUENCE [LARGE SCALE GENOMIC DNA]</scope>
    <source>
        <strain evidence="1 2">NBRC 108923</strain>
    </source>
</reference>
<name>A0ABR7RI09_9PROT</name>
<evidence type="ECO:0000313" key="1">
    <source>
        <dbReference type="EMBL" id="MBC9206013.1"/>
    </source>
</evidence>
<proteinExistence type="predicted"/>
<sequence length="179" mass="18412">MGQRRTRHGTVGSLAVTRRAARRAALLAVLLPLAGCNAVGGIVGGVSGALTGAATTNPAVGYAVGISVKAVTDATIQYVMRNIQRGEQDSIVRVAGTLAPGDVAPWKAEHSLPFGYGDAEGTVQVVRVIDTPLAQCREVAIGVGKGEDAATIIATACAQEQGWKWANAEPAVERWGALQ</sequence>
<dbReference type="EMBL" id="JACTVA010000004">
    <property type="protein sequence ID" value="MBC9206013.1"/>
    <property type="molecule type" value="Genomic_DNA"/>
</dbReference>
<comment type="caution">
    <text evidence="1">The sequence shown here is derived from an EMBL/GenBank/DDBJ whole genome shotgun (WGS) entry which is preliminary data.</text>
</comment>
<evidence type="ECO:0000313" key="2">
    <source>
        <dbReference type="Proteomes" id="UP000626026"/>
    </source>
</evidence>
<keyword evidence="2" id="KW-1185">Reference proteome</keyword>
<gene>
    <name evidence="1" type="ORF">IBL26_04135</name>
</gene>
<organism evidence="1 2">
    <name type="scientific">Teichococcus aerophilus</name>
    <dbReference type="NCBI Taxonomy" id="1224513"/>
    <lineage>
        <taxon>Bacteria</taxon>
        <taxon>Pseudomonadati</taxon>
        <taxon>Pseudomonadota</taxon>
        <taxon>Alphaproteobacteria</taxon>
        <taxon>Acetobacterales</taxon>
        <taxon>Roseomonadaceae</taxon>
        <taxon>Roseomonas</taxon>
    </lineage>
</organism>
<protein>
    <recommendedName>
        <fullName evidence="3">Lipoprotein</fullName>
    </recommendedName>
</protein>
<evidence type="ECO:0008006" key="3">
    <source>
        <dbReference type="Google" id="ProtNLM"/>
    </source>
</evidence>